<keyword evidence="1" id="KW-0378">Hydrolase</keyword>
<evidence type="ECO:0000256" key="1">
    <source>
        <dbReference type="ARBA" id="ARBA00022801"/>
    </source>
</evidence>
<dbReference type="PANTHER" id="PTHR31377:SF0">
    <property type="entry name" value="AGMATINE DEIMINASE-RELATED"/>
    <property type="match status" value="1"/>
</dbReference>
<evidence type="ECO:0000313" key="2">
    <source>
        <dbReference type="EMBL" id="MFD1344489.1"/>
    </source>
</evidence>
<dbReference type="InterPro" id="IPR007466">
    <property type="entry name" value="Peptidyl-Arg-deiminase_porph"/>
</dbReference>
<dbReference type="SUPFAM" id="SSF55909">
    <property type="entry name" value="Pentein"/>
    <property type="match status" value="1"/>
</dbReference>
<comment type="caution">
    <text evidence="2">The sequence shown here is derived from an EMBL/GenBank/DDBJ whole genome shotgun (WGS) entry which is preliminary data.</text>
</comment>
<proteinExistence type="predicted"/>
<dbReference type="RefSeq" id="WP_386806070.1">
    <property type="nucleotide sequence ID" value="NZ_JBHTMU010000052.1"/>
</dbReference>
<accession>A0ABW3ZN80</accession>
<dbReference type="Pfam" id="PF04371">
    <property type="entry name" value="PAD_porph"/>
    <property type="match status" value="1"/>
</dbReference>
<name>A0ABW3ZN80_9RHOB</name>
<dbReference type="Proteomes" id="UP001597135">
    <property type="component" value="Unassembled WGS sequence"/>
</dbReference>
<dbReference type="Gene3D" id="3.75.10.10">
    <property type="entry name" value="L-arginine/glycine Amidinotransferase, Chain A"/>
    <property type="match status" value="1"/>
</dbReference>
<reference evidence="3" key="1">
    <citation type="journal article" date="2019" name="Int. J. Syst. Evol. Microbiol.">
        <title>The Global Catalogue of Microorganisms (GCM) 10K type strain sequencing project: providing services to taxonomists for standard genome sequencing and annotation.</title>
        <authorList>
            <consortium name="The Broad Institute Genomics Platform"/>
            <consortium name="The Broad Institute Genome Sequencing Center for Infectious Disease"/>
            <person name="Wu L."/>
            <person name="Ma J."/>
        </authorList>
    </citation>
    <scope>NUCLEOTIDE SEQUENCE [LARGE SCALE GENOMIC DNA]</scope>
    <source>
        <strain evidence="3">CCUG 62953</strain>
    </source>
</reference>
<dbReference type="PANTHER" id="PTHR31377">
    <property type="entry name" value="AGMATINE DEIMINASE-RELATED"/>
    <property type="match status" value="1"/>
</dbReference>
<keyword evidence="3" id="KW-1185">Reference proteome</keyword>
<evidence type="ECO:0000313" key="3">
    <source>
        <dbReference type="Proteomes" id="UP001597135"/>
    </source>
</evidence>
<organism evidence="2 3">
    <name type="scientific">Litorisediminicola beolgyonensis</name>
    <dbReference type="NCBI Taxonomy" id="1173614"/>
    <lineage>
        <taxon>Bacteria</taxon>
        <taxon>Pseudomonadati</taxon>
        <taxon>Pseudomonadota</taxon>
        <taxon>Alphaproteobacteria</taxon>
        <taxon>Rhodobacterales</taxon>
        <taxon>Paracoccaceae</taxon>
        <taxon>Litorisediminicola</taxon>
    </lineage>
</organism>
<dbReference type="EMBL" id="JBHTMU010000052">
    <property type="protein sequence ID" value="MFD1344489.1"/>
    <property type="molecule type" value="Genomic_DNA"/>
</dbReference>
<gene>
    <name evidence="2" type="ORF">ACFQ4E_18810</name>
</gene>
<sequence length="343" mass="36992">MNWTMPPETAPQERIWMAFPRQGMTLGATEAERAAGYAAWAMVANTIAERMPVTMVVDPTETARAASMLSGEITRVEHPIGEFWMRDTGPTFVLSDDGRLGAVDWIFNGWGGQDWSDPGPDRYVAAFIAEIAGAERLPSLLVNEGGGLHVDGAGTVLLTDTVQLGAERNPHADRGRVEAEMARLLGATNPVWLSRGLTRDYEAFGTSGHVDMVATCPAPGQILLHVQDNPEHPDHAVMQALRAELEAARDASGAPFEIIELPAPELLRDAEGWVDYSYVNHLAINGAVIACGFGEPKEDARAAEILGHAYPGREIVTLDARELFARGGGIHCITQQQPRASAP</sequence>
<protein>
    <submittedName>
        <fullName evidence="2">Agmatine/peptidylarginine deiminase</fullName>
    </submittedName>
</protein>